<keyword evidence="1" id="KW-0378">Hydrolase</keyword>
<feature type="signal peptide" evidence="2">
    <location>
        <begin position="1"/>
        <end position="18"/>
    </location>
</feature>
<keyword evidence="4" id="KW-1185">Reference proteome</keyword>
<dbReference type="InterPro" id="IPR029018">
    <property type="entry name" value="Hex-like_dom2"/>
</dbReference>
<evidence type="ECO:0000256" key="1">
    <source>
        <dbReference type="ARBA" id="ARBA00022801"/>
    </source>
</evidence>
<dbReference type="GO" id="GO:0016787">
    <property type="term" value="F:hydrolase activity"/>
    <property type="evidence" value="ECO:0007669"/>
    <property type="project" value="UniProtKB-KW"/>
</dbReference>
<reference evidence="3" key="1">
    <citation type="submission" date="2022-06" db="EMBL/GenBank/DDBJ databases">
        <title>Complete genome sequences of two strains of the flax pathogen Septoria linicola.</title>
        <authorList>
            <person name="Lapalu N."/>
            <person name="Simon A."/>
            <person name="Demenou B."/>
            <person name="Paumier D."/>
            <person name="Guillot M.-P."/>
            <person name="Gout L."/>
            <person name="Valade R."/>
        </authorList>
    </citation>
    <scope>NUCLEOTIDE SEQUENCE</scope>
    <source>
        <strain evidence="3">SE15195</strain>
    </source>
</reference>
<accession>A0A9Q9B173</accession>
<evidence type="ECO:0000256" key="2">
    <source>
        <dbReference type="SAM" id="SignalP"/>
    </source>
</evidence>
<dbReference type="PANTHER" id="PTHR37842:SF2">
    <property type="entry name" value="GYLCOSYL HYDROLASE 115 C-TERMINAL DOMAIN-CONTAINING PROTEIN"/>
    <property type="match status" value="1"/>
</dbReference>
<evidence type="ECO:0008006" key="5">
    <source>
        <dbReference type="Google" id="ProtNLM"/>
    </source>
</evidence>
<keyword evidence="2" id="KW-0732">Signal</keyword>
<dbReference type="Proteomes" id="UP001056384">
    <property type="component" value="Chromosome 12"/>
</dbReference>
<dbReference type="InterPro" id="IPR031924">
    <property type="entry name" value="GH115"/>
</dbReference>
<dbReference type="OrthoDB" id="4849794at2759"/>
<gene>
    <name evidence="3" type="ORF">Slin15195_G124080</name>
</gene>
<dbReference type="Gene3D" id="3.30.379.10">
    <property type="entry name" value="Chitobiase/beta-hexosaminidase domain 2-like"/>
    <property type="match status" value="1"/>
</dbReference>
<dbReference type="EMBL" id="CP099429">
    <property type="protein sequence ID" value="USW59089.1"/>
    <property type="molecule type" value="Genomic_DNA"/>
</dbReference>
<evidence type="ECO:0000313" key="4">
    <source>
        <dbReference type="Proteomes" id="UP001056384"/>
    </source>
</evidence>
<name>A0A9Q9B173_9PEZI</name>
<sequence>MVQASVLASALFSATVSAIWQQANINFEGQGSRLAANDTTAQIRCADNDFPGVLKACIDLASDFGRVTGTDASLNLVPGDEAARSNSSLTLSINNKTSFATSDPGTEGGMIIAGTVGQSHLIDGLIQRGLIDVAQIDGLWESYTSTVVDNPIDGVSQALVIAGSDKRGTIYGLYSISEQIGVSPWYYWADAAPHQHDEIFASNVTITRGPPSVKYRGIFINDEAPALTGWIVDNFPPGKYGPGFNAEFYATVFELLLRLRANYLWPAMSNSMFNVDDPRTQPLANDYGIVMGTSHTEPMIRLVHK</sequence>
<organism evidence="3 4">
    <name type="scientific">Septoria linicola</name>
    <dbReference type="NCBI Taxonomy" id="215465"/>
    <lineage>
        <taxon>Eukaryota</taxon>
        <taxon>Fungi</taxon>
        <taxon>Dikarya</taxon>
        <taxon>Ascomycota</taxon>
        <taxon>Pezizomycotina</taxon>
        <taxon>Dothideomycetes</taxon>
        <taxon>Dothideomycetidae</taxon>
        <taxon>Mycosphaerellales</taxon>
        <taxon>Mycosphaerellaceae</taxon>
        <taxon>Septoria</taxon>
    </lineage>
</organism>
<dbReference type="InterPro" id="IPR042301">
    <property type="entry name" value="GH115_sf"/>
</dbReference>
<proteinExistence type="predicted"/>
<protein>
    <recommendedName>
        <fullName evidence="5">Glycoside hydrolase family 115 protein</fullName>
    </recommendedName>
</protein>
<feature type="chain" id="PRO_5040297597" description="Glycoside hydrolase family 115 protein" evidence="2">
    <location>
        <begin position="19"/>
        <end position="305"/>
    </location>
</feature>
<dbReference type="AlphaFoldDB" id="A0A9Q9B173"/>
<dbReference type="PANTHER" id="PTHR37842">
    <property type="match status" value="1"/>
</dbReference>
<dbReference type="Gene3D" id="3.20.20.520">
    <property type="entry name" value="Glycosyl hydrolase family 115"/>
    <property type="match status" value="1"/>
</dbReference>
<evidence type="ECO:0000313" key="3">
    <source>
        <dbReference type="EMBL" id="USW59089.1"/>
    </source>
</evidence>
<dbReference type="Pfam" id="PF15979">
    <property type="entry name" value="Glyco_hydro_115"/>
    <property type="match status" value="1"/>
</dbReference>